<evidence type="ECO:0000313" key="2">
    <source>
        <dbReference type="EnsemblPlants" id="ONIVA01G06000.1"/>
    </source>
</evidence>
<feature type="region of interest" description="Disordered" evidence="1">
    <location>
        <begin position="1"/>
        <end position="32"/>
    </location>
</feature>
<evidence type="ECO:0000313" key="3">
    <source>
        <dbReference type="Proteomes" id="UP000006591"/>
    </source>
</evidence>
<protein>
    <submittedName>
        <fullName evidence="2">Uncharacterized protein</fullName>
    </submittedName>
</protein>
<sequence>MREVGGGARCGRRLRKGRLQRRRGGPRSAAVAAAEGEVSGGCGGEGRDHHDLCITIPRDLTV</sequence>
<proteinExistence type="predicted"/>
<organism evidence="2">
    <name type="scientific">Oryza nivara</name>
    <name type="common">Indian wild rice</name>
    <name type="synonym">Oryza sativa f. spontanea</name>
    <dbReference type="NCBI Taxonomy" id="4536"/>
    <lineage>
        <taxon>Eukaryota</taxon>
        <taxon>Viridiplantae</taxon>
        <taxon>Streptophyta</taxon>
        <taxon>Embryophyta</taxon>
        <taxon>Tracheophyta</taxon>
        <taxon>Spermatophyta</taxon>
        <taxon>Magnoliopsida</taxon>
        <taxon>Liliopsida</taxon>
        <taxon>Poales</taxon>
        <taxon>Poaceae</taxon>
        <taxon>BOP clade</taxon>
        <taxon>Oryzoideae</taxon>
        <taxon>Oryzeae</taxon>
        <taxon>Oryzinae</taxon>
        <taxon>Oryza</taxon>
    </lineage>
</organism>
<dbReference type="EnsemblPlants" id="ONIVA01G06000.1">
    <property type="protein sequence ID" value="ONIVA01G06000.1"/>
    <property type="gene ID" value="ONIVA01G06000"/>
</dbReference>
<name>A0A0E0FH69_ORYNI</name>
<accession>A0A0E0FH69</accession>
<reference evidence="2" key="2">
    <citation type="submission" date="2018-04" db="EMBL/GenBank/DDBJ databases">
        <title>OnivRS2 (Oryza nivara Reference Sequence Version 2).</title>
        <authorList>
            <person name="Zhang J."/>
            <person name="Kudrna D."/>
            <person name="Lee S."/>
            <person name="Talag J."/>
            <person name="Rajasekar S."/>
            <person name="Welchert J."/>
            <person name="Hsing Y.-I."/>
            <person name="Wing R.A."/>
        </authorList>
    </citation>
    <scope>NUCLEOTIDE SEQUENCE [LARGE SCALE GENOMIC DNA]</scope>
</reference>
<dbReference type="Proteomes" id="UP000006591">
    <property type="component" value="Chromosome 1"/>
</dbReference>
<keyword evidence="3" id="KW-1185">Reference proteome</keyword>
<dbReference type="Gramene" id="ONIVA01G06000.1">
    <property type="protein sequence ID" value="ONIVA01G06000.1"/>
    <property type="gene ID" value="ONIVA01G06000"/>
</dbReference>
<dbReference type="AlphaFoldDB" id="A0A0E0FH69"/>
<dbReference type="HOGENOM" id="CLU_2907987_0_0_1"/>
<feature type="compositionally biased region" description="Basic residues" evidence="1">
    <location>
        <begin position="10"/>
        <end position="25"/>
    </location>
</feature>
<reference evidence="2" key="1">
    <citation type="submission" date="2015-04" db="UniProtKB">
        <authorList>
            <consortium name="EnsemblPlants"/>
        </authorList>
    </citation>
    <scope>IDENTIFICATION</scope>
    <source>
        <strain evidence="2">SL10</strain>
    </source>
</reference>
<evidence type="ECO:0000256" key="1">
    <source>
        <dbReference type="SAM" id="MobiDB-lite"/>
    </source>
</evidence>